<dbReference type="AlphaFoldDB" id="A0A2Z2NX59"/>
<protein>
    <recommendedName>
        <fullName evidence="4">Peptidase M12B domain-containing protein</fullName>
    </recommendedName>
</protein>
<dbReference type="Proteomes" id="UP000250079">
    <property type="component" value="Chromosome"/>
</dbReference>
<keyword evidence="1" id="KW-0732">Signal</keyword>
<accession>A0A2Z2NX59</accession>
<evidence type="ECO:0000313" key="3">
    <source>
        <dbReference type="Proteomes" id="UP000250079"/>
    </source>
</evidence>
<organism evidence="2 3">
    <name type="scientific">Granulosicoccus antarcticus IMCC3135</name>
    <dbReference type="NCBI Taxonomy" id="1192854"/>
    <lineage>
        <taxon>Bacteria</taxon>
        <taxon>Pseudomonadati</taxon>
        <taxon>Pseudomonadota</taxon>
        <taxon>Gammaproteobacteria</taxon>
        <taxon>Chromatiales</taxon>
        <taxon>Granulosicoccaceae</taxon>
        <taxon>Granulosicoccus</taxon>
    </lineage>
</organism>
<feature type="signal peptide" evidence="1">
    <location>
        <begin position="1"/>
        <end position="28"/>
    </location>
</feature>
<evidence type="ECO:0000313" key="2">
    <source>
        <dbReference type="EMBL" id="ASJ74561.1"/>
    </source>
</evidence>
<dbReference type="InterPro" id="IPR024079">
    <property type="entry name" value="MetalloPept_cat_dom_sf"/>
</dbReference>
<keyword evidence="3" id="KW-1185">Reference proteome</keyword>
<dbReference type="Gene3D" id="2.60.40.10">
    <property type="entry name" value="Immunoglobulins"/>
    <property type="match status" value="1"/>
</dbReference>
<dbReference type="InterPro" id="IPR013783">
    <property type="entry name" value="Ig-like_fold"/>
</dbReference>
<dbReference type="EMBL" id="CP018632">
    <property type="protein sequence ID" value="ASJ74561.1"/>
    <property type="molecule type" value="Genomic_DNA"/>
</dbReference>
<evidence type="ECO:0008006" key="4">
    <source>
        <dbReference type="Google" id="ProtNLM"/>
    </source>
</evidence>
<proteinExistence type="predicted"/>
<evidence type="ECO:0000256" key="1">
    <source>
        <dbReference type="SAM" id="SignalP"/>
    </source>
</evidence>
<gene>
    <name evidence="2" type="ORF">IMCC3135_22455</name>
</gene>
<name>A0A2Z2NX59_9GAMM</name>
<dbReference type="KEGG" id="gai:IMCC3135_22455"/>
<dbReference type="Pfam" id="PF13583">
    <property type="entry name" value="Reprolysin_4"/>
    <property type="match status" value="1"/>
</dbReference>
<dbReference type="Gene3D" id="3.40.390.10">
    <property type="entry name" value="Collagenase (Catalytic Domain)"/>
    <property type="match status" value="1"/>
</dbReference>
<sequence>MFTMTTVVRRLLLPCTMVMLTSIGAAHAATSPDGVWESAAQLQVSAAENGSSNTNVQPTEYSAFSLNKDLLESTLATASGEQIEGSSGASGQTLIVHLPMPDGSFMAFNVVESSIMEPDLAAQFPEIKTYAGTSVEDAAIQVRLDLTPAGFHAQVMMVGQRWYIDPLFKDNSELYASYYRENLDGEVQQCLVGSANESSPVSTSAQASGDKLRTYRIAVATTGEYGLFHGGTVSQTMSAVVTTINRVNGIYQRELAIGFTLVAGNSQLIFVDPTTDPFTGNFNGDTLMEESQTVIDARIGSAGYDIGHTFSTGAGGVAGLGVVCTEGTKGQGVTGGPSPVGDAYDVDFVAHEIGHQFGGNHTFNSGLGSCEGNRNASTAYEPGGGTTIQAYAGICESNDLQQNSDAIFHSESFREIRAYMANPGGGGACGVETILNNATPTANAGADYTIPRATPFVLTGSGADSNAGDVLSYLWEQRSLGPKAALSAPDDGAIPLFRVFTPSESPTRFLPRLSTLVTNVPSSAEKLPNLARTMNWRLTVRDNKGGVQSEDAAITVNAGAGPFTVTSPNGGENLQGLVNVTWDVANTDTAPVNATLVDIFLSVDGGLTFDLSNPLVTGTPNDGSYDLTLPSQTQSQARIMVKGHNNIFFDISNGNFSFTPHDVGKVIATNTWQQISLPAVAPAGSNTVAAIIADDMTGTHQVDWMLFGYDPVTEMYTEPALTEVMATGIGYWIIQVSGSDKILDMPAGSTPLSTSASAGDPRCSDAEGCFRLSLTTTAGTFLWNMIGNPFYQTPSVSSIRVSTTGGICGDTDGCSMTEAANEAGANVQHNQFWTYNGTTYDIAGESNTLSPWTGYWNPVLSGAHGLSPVMHMPRH</sequence>
<dbReference type="SUPFAM" id="SSF55486">
    <property type="entry name" value="Metalloproteases ('zincins'), catalytic domain"/>
    <property type="match status" value="1"/>
</dbReference>
<dbReference type="GO" id="GO:0008237">
    <property type="term" value="F:metallopeptidase activity"/>
    <property type="evidence" value="ECO:0007669"/>
    <property type="project" value="InterPro"/>
</dbReference>
<feature type="chain" id="PRO_5016273103" description="Peptidase M12B domain-containing protein" evidence="1">
    <location>
        <begin position="29"/>
        <end position="875"/>
    </location>
</feature>
<reference evidence="2 3" key="1">
    <citation type="submission" date="2016-12" db="EMBL/GenBank/DDBJ databases">
        <authorList>
            <person name="Song W.-J."/>
            <person name="Kurnit D.M."/>
        </authorList>
    </citation>
    <scope>NUCLEOTIDE SEQUENCE [LARGE SCALE GENOMIC DNA]</scope>
    <source>
        <strain evidence="2 3">IMCC3135</strain>
    </source>
</reference>